<keyword evidence="4" id="KW-0479">Metal-binding</keyword>
<protein>
    <submittedName>
        <fullName evidence="9">NUDIX hydrolase</fullName>
    </submittedName>
</protein>
<comment type="caution">
    <text evidence="9">The sequence shown here is derived from an EMBL/GenBank/DDBJ whole genome shotgun (WGS) entry which is preliminary data.</text>
</comment>
<proteinExistence type="inferred from homology"/>
<dbReference type="InterPro" id="IPR000059">
    <property type="entry name" value="NUDIX_hydrolase_NudL_CS"/>
</dbReference>
<evidence type="ECO:0000313" key="10">
    <source>
        <dbReference type="Proteomes" id="UP001152604"/>
    </source>
</evidence>
<evidence type="ECO:0000256" key="7">
    <source>
        <dbReference type="ARBA" id="ARBA00023211"/>
    </source>
</evidence>
<keyword evidence="10" id="KW-1185">Reference proteome</keyword>
<dbReference type="GO" id="GO:0016787">
    <property type="term" value="F:hydrolase activity"/>
    <property type="evidence" value="ECO:0007669"/>
    <property type="project" value="UniProtKB-KW"/>
</dbReference>
<evidence type="ECO:0000313" key="9">
    <source>
        <dbReference type="EMBL" id="CAH2396674.1"/>
    </source>
</evidence>
<dbReference type="Gene3D" id="3.90.79.10">
    <property type="entry name" value="Nucleoside Triphosphate Pyrophosphohydrolase"/>
    <property type="match status" value="1"/>
</dbReference>
<keyword evidence="7" id="KW-0464">Manganese</keyword>
<dbReference type="PROSITE" id="PS51462">
    <property type="entry name" value="NUDIX"/>
    <property type="match status" value="1"/>
</dbReference>
<accession>A0ABN8JHB1</accession>
<evidence type="ECO:0000256" key="6">
    <source>
        <dbReference type="ARBA" id="ARBA00022842"/>
    </source>
</evidence>
<comment type="similarity">
    <text evidence="3">Belongs to the Nudix hydrolase family. PCD1 subfamily.</text>
</comment>
<dbReference type="PROSITE" id="PS01293">
    <property type="entry name" value="NUDIX_COA"/>
    <property type="match status" value="1"/>
</dbReference>
<dbReference type="SUPFAM" id="SSF55811">
    <property type="entry name" value="Nudix"/>
    <property type="match status" value="1"/>
</dbReference>
<gene>
    <name evidence="9" type="ORF">MES4922_170086</name>
</gene>
<dbReference type="InterPro" id="IPR015797">
    <property type="entry name" value="NUDIX_hydrolase-like_dom_sf"/>
</dbReference>
<dbReference type="Proteomes" id="UP001152604">
    <property type="component" value="Unassembled WGS sequence"/>
</dbReference>
<dbReference type="EMBL" id="CAKXZS010000009">
    <property type="protein sequence ID" value="CAH2396674.1"/>
    <property type="molecule type" value="Genomic_DNA"/>
</dbReference>
<dbReference type="InterPro" id="IPR000086">
    <property type="entry name" value="NUDIX_hydrolase_dom"/>
</dbReference>
<dbReference type="Pfam" id="PF00293">
    <property type="entry name" value="NUDIX"/>
    <property type="match status" value="1"/>
</dbReference>
<evidence type="ECO:0000256" key="5">
    <source>
        <dbReference type="ARBA" id="ARBA00022801"/>
    </source>
</evidence>
<dbReference type="InterPro" id="IPR045121">
    <property type="entry name" value="CoAse"/>
</dbReference>
<name>A0ABN8JHB1_9HYPH</name>
<evidence type="ECO:0000256" key="1">
    <source>
        <dbReference type="ARBA" id="ARBA00001936"/>
    </source>
</evidence>
<comment type="cofactor">
    <cofactor evidence="1">
        <name>Mn(2+)</name>
        <dbReference type="ChEBI" id="CHEBI:29035"/>
    </cofactor>
</comment>
<evidence type="ECO:0000256" key="3">
    <source>
        <dbReference type="ARBA" id="ARBA00006506"/>
    </source>
</evidence>
<evidence type="ECO:0000256" key="4">
    <source>
        <dbReference type="ARBA" id="ARBA00022723"/>
    </source>
</evidence>
<feature type="domain" description="Nudix hydrolase" evidence="8">
    <location>
        <begin position="49"/>
        <end position="185"/>
    </location>
</feature>
<evidence type="ECO:0000256" key="2">
    <source>
        <dbReference type="ARBA" id="ARBA00001946"/>
    </source>
</evidence>
<organism evidence="9 10">
    <name type="scientific">Mesorhizobium ventifaucium</name>
    <dbReference type="NCBI Taxonomy" id="666020"/>
    <lineage>
        <taxon>Bacteria</taxon>
        <taxon>Pseudomonadati</taxon>
        <taxon>Pseudomonadota</taxon>
        <taxon>Alphaproteobacteria</taxon>
        <taxon>Hyphomicrobiales</taxon>
        <taxon>Phyllobacteriaceae</taxon>
        <taxon>Mesorhizobium</taxon>
    </lineage>
</organism>
<dbReference type="PANTHER" id="PTHR12992">
    <property type="entry name" value="NUDIX HYDROLASE"/>
    <property type="match status" value="1"/>
</dbReference>
<dbReference type="CDD" id="cd03426">
    <property type="entry name" value="NUDIX_CoAse_Nudt7"/>
    <property type="match status" value="1"/>
</dbReference>
<comment type="cofactor">
    <cofactor evidence="2">
        <name>Mg(2+)</name>
        <dbReference type="ChEBI" id="CHEBI:18420"/>
    </cofactor>
</comment>
<sequence>MMDQVTGAPFSATDFRARVAAQPLAHAADDYGDHRFNPGHPRLKLAKALRDAAVLIPVVDHGHDATVLLTKRAEKLRNHSGQVAFPGGTIDPTDPSPEAAALRETFEEIGLSQDRVEIIGRMPDYVSGSGYRIAPVLGIVRPDFSLTLNSEEVDAAFEVPLRFLMDPANHGRDSRMWNDLEWVFYEMPYDGQRIWGVTAGIIRTLYERLYT</sequence>
<dbReference type="PANTHER" id="PTHR12992:SF11">
    <property type="entry name" value="MITOCHONDRIAL COENZYME A DIPHOSPHATASE NUDT8"/>
    <property type="match status" value="1"/>
</dbReference>
<reference evidence="9" key="1">
    <citation type="submission" date="2022-03" db="EMBL/GenBank/DDBJ databases">
        <authorList>
            <person name="Brunel B."/>
        </authorList>
    </citation>
    <scope>NUCLEOTIDE SEQUENCE</scope>
    <source>
        <strain evidence="9">STM4922sample</strain>
    </source>
</reference>
<evidence type="ECO:0000259" key="8">
    <source>
        <dbReference type="PROSITE" id="PS51462"/>
    </source>
</evidence>
<keyword evidence="5 9" id="KW-0378">Hydrolase</keyword>
<keyword evidence="6" id="KW-0460">Magnesium</keyword>
<dbReference type="NCBIfam" id="NF007980">
    <property type="entry name" value="PRK10707.1"/>
    <property type="match status" value="1"/>
</dbReference>